<proteinExistence type="predicted"/>
<comment type="caution">
    <text evidence="1">The sequence shown here is derived from an EMBL/GenBank/DDBJ whole genome shotgun (WGS) entry which is preliminary data.</text>
</comment>
<dbReference type="AlphaFoldDB" id="A0A7J6A276"/>
<name>A0A7J6A276_AMEME</name>
<evidence type="ECO:0000313" key="1">
    <source>
        <dbReference type="EMBL" id="KAF4076984.1"/>
    </source>
</evidence>
<dbReference type="Proteomes" id="UP000593565">
    <property type="component" value="Unassembled WGS sequence"/>
</dbReference>
<sequence length="68" mass="7784">RDSLPARLTTARARSLSGVSHALHSRAPRLLYLFLDFSIFTASRSRNRRERTHIAGSMRTRGGFEERL</sequence>
<organism evidence="1 2">
    <name type="scientific">Ameiurus melas</name>
    <name type="common">Black bullhead</name>
    <name type="synonym">Silurus melas</name>
    <dbReference type="NCBI Taxonomy" id="219545"/>
    <lineage>
        <taxon>Eukaryota</taxon>
        <taxon>Metazoa</taxon>
        <taxon>Chordata</taxon>
        <taxon>Craniata</taxon>
        <taxon>Vertebrata</taxon>
        <taxon>Euteleostomi</taxon>
        <taxon>Actinopterygii</taxon>
        <taxon>Neopterygii</taxon>
        <taxon>Teleostei</taxon>
        <taxon>Ostariophysi</taxon>
        <taxon>Siluriformes</taxon>
        <taxon>Ictaluridae</taxon>
        <taxon>Ameiurus</taxon>
    </lineage>
</organism>
<protein>
    <submittedName>
        <fullName evidence="1">Uncharacterized protein</fullName>
    </submittedName>
</protein>
<gene>
    <name evidence="1" type="ORF">AMELA_G00202860</name>
</gene>
<keyword evidence="2" id="KW-1185">Reference proteome</keyword>
<accession>A0A7J6A276</accession>
<dbReference type="EMBL" id="JAAGNN010000018">
    <property type="protein sequence ID" value="KAF4076984.1"/>
    <property type="molecule type" value="Genomic_DNA"/>
</dbReference>
<evidence type="ECO:0000313" key="2">
    <source>
        <dbReference type="Proteomes" id="UP000593565"/>
    </source>
</evidence>
<reference evidence="1 2" key="1">
    <citation type="submission" date="2020-02" db="EMBL/GenBank/DDBJ databases">
        <title>A chromosome-scale genome assembly of the black bullhead catfish (Ameiurus melas).</title>
        <authorList>
            <person name="Wen M."/>
            <person name="Zham M."/>
            <person name="Cabau C."/>
            <person name="Klopp C."/>
            <person name="Donnadieu C."/>
            <person name="Roques C."/>
            <person name="Bouchez O."/>
            <person name="Lampietro C."/>
            <person name="Jouanno E."/>
            <person name="Herpin A."/>
            <person name="Louis A."/>
            <person name="Berthelot C."/>
            <person name="Parey E."/>
            <person name="Roest-Crollius H."/>
            <person name="Braasch I."/>
            <person name="Postlethwait J."/>
            <person name="Robinson-Rechavi M."/>
            <person name="Echchiki A."/>
            <person name="Begum T."/>
            <person name="Montfort J."/>
            <person name="Schartl M."/>
            <person name="Bobe J."/>
            <person name="Guiguen Y."/>
        </authorList>
    </citation>
    <scope>NUCLEOTIDE SEQUENCE [LARGE SCALE GENOMIC DNA]</scope>
    <source>
        <strain evidence="1">M_S1</strain>
        <tissue evidence="1">Blood</tissue>
    </source>
</reference>
<feature type="non-terminal residue" evidence="1">
    <location>
        <position position="1"/>
    </location>
</feature>